<name>A0A8D8Z6M5_9HEMI</name>
<accession>A0A8D8Z6M5</accession>
<evidence type="ECO:0000313" key="1">
    <source>
        <dbReference type="EMBL" id="CAG6741860.1"/>
    </source>
</evidence>
<organism evidence="1">
    <name type="scientific">Cacopsylla melanoneura</name>
    <dbReference type="NCBI Taxonomy" id="428564"/>
    <lineage>
        <taxon>Eukaryota</taxon>
        <taxon>Metazoa</taxon>
        <taxon>Ecdysozoa</taxon>
        <taxon>Arthropoda</taxon>
        <taxon>Hexapoda</taxon>
        <taxon>Insecta</taxon>
        <taxon>Pterygota</taxon>
        <taxon>Neoptera</taxon>
        <taxon>Paraneoptera</taxon>
        <taxon>Hemiptera</taxon>
        <taxon>Sternorrhyncha</taxon>
        <taxon>Psylloidea</taxon>
        <taxon>Psyllidae</taxon>
        <taxon>Psyllinae</taxon>
        <taxon>Cacopsylla</taxon>
    </lineage>
</organism>
<protein>
    <submittedName>
        <fullName evidence="1">Uncharacterized protein</fullName>
    </submittedName>
</protein>
<dbReference type="EMBL" id="HBUF01430458">
    <property type="protein sequence ID" value="CAG6741860.1"/>
    <property type="molecule type" value="Transcribed_RNA"/>
</dbReference>
<reference evidence="1" key="1">
    <citation type="submission" date="2021-05" db="EMBL/GenBank/DDBJ databases">
        <authorList>
            <person name="Alioto T."/>
            <person name="Alioto T."/>
            <person name="Gomez Garrido J."/>
        </authorList>
    </citation>
    <scope>NUCLEOTIDE SEQUENCE</scope>
</reference>
<proteinExistence type="predicted"/>
<dbReference type="EMBL" id="HBUF01614744">
    <property type="protein sequence ID" value="CAG6779602.1"/>
    <property type="molecule type" value="Transcribed_RNA"/>
</dbReference>
<dbReference type="EMBL" id="HBUF01430457">
    <property type="protein sequence ID" value="CAG6741859.1"/>
    <property type="molecule type" value="Transcribed_RNA"/>
</dbReference>
<sequence length="103" mass="11213">MLGYKSVCTTSGFQSSSESSKASLKISFIHCATSLDTLALSSISLHCATSLDTLALSSISLPSCRLPDTSLFAFNFPFKISRVIFSMEEKCEQVRSERDSSSR</sequence>
<dbReference type="EMBL" id="HBUF01614743">
    <property type="protein sequence ID" value="CAG6779601.1"/>
    <property type="molecule type" value="Transcribed_RNA"/>
</dbReference>
<dbReference type="AlphaFoldDB" id="A0A8D8Z6M5"/>